<organism evidence="2 3">
    <name type="scientific">Staphylococcus chromogenes</name>
    <name type="common">Staphylococcus hyicus subsp. chromogenes</name>
    <dbReference type="NCBI Taxonomy" id="46126"/>
    <lineage>
        <taxon>Bacteria</taxon>
        <taxon>Bacillati</taxon>
        <taxon>Bacillota</taxon>
        <taxon>Bacilli</taxon>
        <taxon>Bacillales</taxon>
        <taxon>Staphylococcaceae</taxon>
        <taxon>Staphylococcus</taxon>
    </lineage>
</organism>
<keyword evidence="1" id="KW-0812">Transmembrane</keyword>
<name>A0ABX5I778_STACR</name>
<accession>A0ABX5I778</accession>
<feature type="transmembrane region" description="Helical" evidence="1">
    <location>
        <begin position="63"/>
        <end position="84"/>
    </location>
</feature>
<keyword evidence="1" id="KW-0472">Membrane</keyword>
<feature type="transmembrane region" description="Helical" evidence="1">
    <location>
        <begin position="96"/>
        <end position="118"/>
    </location>
</feature>
<proteinExistence type="predicted"/>
<feature type="transmembrane region" description="Helical" evidence="1">
    <location>
        <begin position="7"/>
        <end position="28"/>
    </location>
</feature>
<evidence type="ECO:0000256" key="1">
    <source>
        <dbReference type="SAM" id="Phobius"/>
    </source>
</evidence>
<keyword evidence="1" id="KW-1133">Transmembrane helix</keyword>
<reference evidence="2 3" key="1">
    <citation type="journal article" date="2016" name="Front. Microbiol.">
        <title>Comprehensive Phylogenetic Analysis of Bovine Non-aureus Staphylococci Species Based on Whole-Genome Sequencing.</title>
        <authorList>
            <person name="Naushad S."/>
            <person name="Barkema H.W."/>
            <person name="Luby C."/>
            <person name="Condas L.A."/>
            <person name="Nobrega D.B."/>
            <person name="Carson D.A."/>
            <person name="De Buck J."/>
        </authorList>
    </citation>
    <scope>NUCLEOTIDE SEQUENCE [LARGE SCALE GENOMIC DNA]</scope>
    <source>
        <strain evidence="2 3">SNUC 1363</strain>
    </source>
</reference>
<comment type="caution">
    <text evidence="2">The sequence shown here is derived from an EMBL/GenBank/DDBJ whole genome shotgun (WGS) entry which is preliminary data.</text>
</comment>
<evidence type="ECO:0000313" key="3">
    <source>
        <dbReference type="Proteomes" id="UP000242008"/>
    </source>
</evidence>
<keyword evidence="3" id="KW-1185">Reference proteome</keyword>
<evidence type="ECO:0000313" key="2">
    <source>
        <dbReference type="EMBL" id="PTG68058.1"/>
    </source>
</evidence>
<dbReference type="Proteomes" id="UP000242008">
    <property type="component" value="Unassembled WGS sequence"/>
</dbReference>
<dbReference type="EMBL" id="PZAO01000035">
    <property type="protein sequence ID" value="PTG68058.1"/>
    <property type="molecule type" value="Genomic_DNA"/>
</dbReference>
<sequence length="128" mass="15141">MFFVFTVLISYIYIYIFLPYQVLVFFASGDLKALMSYLGLLSILIIPPVLIKLFTWPKRQRELLIKVTKASLVFIYGFVVVYAPMMTDDMSNYMKFISIMLYMVLLFSNIIFIFVDLIDYYKEKLESD</sequence>
<gene>
    <name evidence="2" type="ORF">BU676_10825</name>
</gene>
<protein>
    <recommendedName>
        <fullName evidence="4">DUF5079 family protein</fullName>
    </recommendedName>
</protein>
<evidence type="ECO:0008006" key="4">
    <source>
        <dbReference type="Google" id="ProtNLM"/>
    </source>
</evidence>
<feature type="transmembrane region" description="Helical" evidence="1">
    <location>
        <begin position="34"/>
        <end position="51"/>
    </location>
</feature>